<feature type="region of interest" description="Disordered" evidence="1">
    <location>
        <begin position="84"/>
        <end position="140"/>
    </location>
</feature>
<proteinExistence type="predicted"/>
<protein>
    <submittedName>
        <fullName evidence="2">Uncharacterized protein</fullName>
    </submittedName>
</protein>
<dbReference type="AlphaFoldDB" id="W9RQ19"/>
<reference evidence="3" key="1">
    <citation type="submission" date="2013-01" db="EMBL/GenBank/DDBJ databases">
        <title>Draft Genome Sequence of a Mulberry Tree, Morus notabilis C.K. Schneid.</title>
        <authorList>
            <person name="He N."/>
            <person name="Zhao S."/>
        </authorList>
    </citation>
    <scope>NUCLEOTIDE SEQUENCE</scope>
</reference>
<dbReference type="EMBL" id="KE344921">
    <property type="protein sequence ID" value="EXB86899.1"/>
    <property type="molecule type" value="Genomic_DNA"/>
</dbReference>
<sequence>MMPHDHESSQRRSTTDGLMMTKSIELVFSNLRRFRHHQLLHRRSYHLSSTSTAPSFVTKIVPMRERLDLQRREASSQVAWRVRERSMEEISERDERTGGEREQGREKVVGGKGVQERESDRERPEREKTKTRERKREDSM</sequence>
<evidence type="ECO:0000313" key="2">
    <source>
        <dbReference type="EMBL" id="EXB86899.1"/>
    </source>
</evidence>
<organism evidence="2 3">
    <name type="scientific">Morus notabilis</name>
    <dbReference type="NCBI Taxonomy" id="981085"/>
    <lineage>
        <taxon>Eukaryota</taxon>
        <taxon>Viridiplantae</taxon>
        <taxon>Streptophyta</taxon>
        <taxon>Embryophyta</taxon>
        <taxon>Tracheophyta</taxon>
        <taxon>Spermatophyta</taxon>
        <taxon>Magnoliopsida</taxon>
        <taxon>eudicotyledons</taxon>
        <taxon>Gunneridae</taxon>
        <taxon>Pentapetalae</taxon>
        <taxon>rosids</taxon>
        <taxon>fabids</taxon>
        <taxon>Rosales</taxon>
        <taxon>Moraceae</taxon>
        <taxon>Moreae</taxon>
        <taxon>Morus</taxon>
    </lineage>
</organism>
<name>W9RQ19_9ROSA</name>
<evidence type="ECO:0000256" key="1">
    <source>
        <dbReference type="SAM" id="MobiDB-lite"/>
    </source>
</evidence>
<gene>
    <name evidence="2" type="ORF">L484_007322</name>
</gene>
<keyword evidence="3" id="KW-1185">Reference proteome</keyword>
<dbReference type="Proteomes" id="UP000030645">
    <property type="component" value="Unassembled WGS sequence"/>
</dbReference>
<evidence type="ECO:0000313" key="3">
    <source>
        <dbReference type="Proteomes" id="UP000030645"/>
    </source>
</evidence>
<accession>W9RQ19</accession>